<dbReference type="Proteomes" id="UP000603474">
    <property type="component" value="Unassembled WGS sequence"/>
</dbReference>
<keyword evidence="3 11" id="KW-0812">Transmembrane</keyword>
<gene>
    <name evidence="13" type="ORF">H8909_11745</name>
</gene>
<feature type="transmembrane region" description="Helical" evidence="11">
    <location>
        <begin position="135"/>
        <end position="155"/>
    </location>
</feature>
<dbReference type="InterPro" id="IPR050083">
    <property type="entry name" value="HtpX_protease"/>
</dbReference>
<dbReference type="Pfam" id="PF01435">
    <property type="entry name" value="Peptidase_M48"/>
    <property type="match status" value="1"/>
</dbReference>
<keyword evidence="8 10" id="KW-0482">Metalloprotease</keyword>
<dbReference type="Gene3D" id="3.30.2010.10">
    <property type="entry name" value="Metalloproteases ('zincins'), catalytic domain"/>
    <property type="match status" value="1"/>
</dbReference>
<comment type="caution">
    <text evidence="13">The sequence shown here is derived from an EMBL/GenBank/DDBJ whole genome shotgun (WGS) entry which is preliminary data.</text>
</comment>
<dbReference type="PANTHER" id="PTHR43221">
    <property type="entry name" value="PROTEASE HTPX"/>
    <property type="match status" value="1"/>
</dbReference>
<dbReference type="GO" id="GO:0008237">
    <property type="term" value="F:metallopeptidase activity"/>
    <property type="evidence" value="ECO:0007669"/>
    <property type="project" value="UniProtKB-KW"/>
</dbReference>
<dbReference type="RefSeq" id="WP_187012969.1">
    <property type="nucleotide sequence ID" value="NZ_JACRWG010000072.1"/>
</dbReference>
<organism evidence="13 14">
    <name type="scientific">Catenibacterium faecis</name>
    <dbReference type="NCBI Taxonomy" id="2764323"/>
    <lineage>
        <taxon>Bacteria</taxon>
        <taxon>Bacillati</taxon>
        <taxon>Bacillota</taxon>
        <taxon>Erysipelotrichia</taxon>
        <taxon>Erysipelotrichales</taxon>
        <taxon>Coprobacillaceae</taxon>
        <taxon>Catenibacterium</taxon>
    </lineage>
</organism>
<keyword evidence="6 10" id="KW-0862">Zinc</keyword>
<feature type="transmembrane region" description="Helical" evidence="11">
    <location>
        <begin position="161"/>
        <end position="187"/>
    </location>
</feature>
<protein>
    <submittedName>
        <fullName evidence="13">M48 family metalloprotease</fullName>
    </submittedName>
</protein>
<evidence type="ECO:0000256" key="8">
    <source>
        <dbReference type="ARBA" id="ARBA00023049"/>
    </source>
</evidence>
<feature type="transmembrane region" description="Helical" evidence="11">
    <location>
        <begin position="22"/>
        <end position="43"/>
    </location>
</feature>
<evidence type="ECO:0000256" key="9">
    <source>
        <dbReference type="ARBA" id="ARBA00023136"/>
    </source>
</evidence>
<keyword evidence="14" id="KW-1185">Reference proteome</keyword>
<evidence type="ECO:0000256" key="5">
    <source>
        <dbReference type="ARBA" id="ARBA00022801"/>
    </source>
</evidence>
<evidence type="ECO:0000256" key="6">
    <source>
        <dbReference type="ARBA" id="ARBA00022833"/>
    </source>
</evidence>
<name>A0ABR7KDV9_9FIRM</name>
<keyword evidence="9 11" id="KW-0472">Membrane</keyword>
<dbReference type="PANTHER" id="PTHR43221:SF2">
    <property type="entry name" value="PROTEASE HTPX HOMOLOG"/>
    <property type="match status" value="1"/>
</dbReference>
<comment type="cofactor">
    <cofactor evidence="10">
        <name>Zn(2+)</name>
        <dbReference type="ChEBI" id="CHEBI:29105"/>
    </cofactor>
    <text evidence="10">Binds 1 zinc ion per subunit.</text>
</comment>
<evidence type="ECO:0000256" key="11">
    <source>
        <dbReference type="SAM" id="Phobius"/>
    </source>
</evidence>
<evidence type="ECO:0000256" key="7">
    <source>
        <dbReference type="ARBA" id="ARBA00022989"/>
    </source>
</evidence>
<evidence type="ECO:0000256" key="1">
    <source>
        <dbReference type="ARBA" id="ARBA00022475"/>
    </source>
</evidence>
<feature type="domain" description="Peptidase M48" evidence="12">
    <location>
        <begin position="102"/>
        <end position="229"/>
    </location>
</feature>
<evidence type="ECO:0000256" key="2">
    <source>
        <dbReference type="ARBA" id="ARBA00022670"/>
    </source>
</evidence>
<sequence>MKTNLILTILLLLGDWYILNQIFNAPILLCILLILILIFIGNIEEHITVRINQAIRLDQMPVNSYSMFYRQVIEDIDFPYSGIHCYYLDDDVIGVTHYGLHTIVVTKGMLKLFDEDALRACISHECGHIYNCDMVFSQVVSLNILALIFFILLFYSGMMAFLFIMMIILVILGSFSFTTYFAGSLFVKFLKWFMKSMQSLLMGLNNLILKFYMTRRDYEADQYAVLMDEDNRSGLIHYLNRYEANSNKRVKKLEDNRG</sequence>
<dbReference type="InterPro" id="IPR001915">
    <property type="entry name" value="Peptidase_M48"/>
</dbReference>
<proteinExistence type="inferred from homology"/>
<dbReference type="EMBL" id="JACRWG010000072">
    <property type="protein sequence ID" value="MBC6010889.1"/>
    <property type="molecule type" value="Genomic_DNA"/>
</dbReference>
<reference evidence="13 14" key="1">
    <citation type="submission" date="2020-08" db="EMBL/GenBank/DDBJ databases">
        <authorList>
            <person name="Liu C."/>
            <person name="Sun Q."/>
        </authorList>
    </citation>
    <scope>NUCLEOTIDE SEQUENCE [LARGE SCALE GENOMIC DNA]</scope>
    <source>
        <strain evidence="13 14">NSJ-22</strain>
    </source>
</reference>
<evidence type="ECO:0000256" key="4">
    <source>
        <dbReference type="ARBA" id="ARBA00022723"/>
    </source>
</evidence>
<keyword evidence="7 11" id="KW-1133">Transmembrane helix</keyword>
<evidence type="ECO:0000313" key="13">
    <source>
        <dbReference type="EMBL" id="MBC6010889.1"/>
    </source>
</evidence>
<accession>A0ABR7KDV9</accession>
<keyword evidence="2 10" id="KW-0645">Protease</keyword>
<evidence type="ECO:0000313" key="14">
    <source>
        <dbReference type="Proteomes" id="UP000603474"/>
    </source>
</evidence>
<evidence type="ECO:0000259" key="12">
    <source>
        <dbReference type="Pfam" id="PF01435"/>
    </source>
</evidence>
<keyword evidence="1" id="KW-1003">Cell membrane</keyword>
<comment type="similarity">
    <text evidence="10">Belongs to the peptidase M48 family.</text>
</comment>
<keyword evidence="5 10" id="KW-0378">Hydrolase</keyword>
<evidence type="ECO:0000256" key="3">
    <source>
        <dbReference type="ARBA" id="ARBA00022692"/>
    </source>
</evidence>
<evidence type="ECO:0000256" key="10">
    <source>
        <dbReference type="RuleBase" id="RU003983"/>
    </source>
</evidence>
<keyword evidence="4" id="KW-0479">Metal-binding</keyword>